<dbReference type="InterPro" id="IPR007621">
    <property type="entry name" value="TPM_dom"/>
</dbReference>
<name>A0A084TP32_9FLAO</name>
<proteinExistence type="predicted"/>
<evidence type="ECO:0000313" key="3">
    <source>
        <dbReference type="Proteomes" id="UP000028521"/>
    </source>
</evidence>
<dbReference type="eggNOG" id="COG3762">
    <property type="taxonomic scope" value="Bacteria"/>
</dbReference>
<feature type="domain" description="TPM" evidence="1">
    <location>
        <begin position="5"/>
        <end position="123"/>
    </location>
</feature>
<accession>A0A084TP32</accession>
<organism evidence="2 3">
    <name type="scientific">Mangrovimonas yunxiaonensis</name>
    <dbReference type="NCBI Taxonomy" id="1197477"/>
    <lineage>
        <taxon>Bacteria</taxon>
        <taxon>Pseudomonadati</taxon>
        <taxon>Bacteroidota</taxon>
        <taxon>Flavobacteriia</taxon>
        <taxon>Flavobacteriales</taxon>
        <taxon>Flavobacteriaceae</taxon>
        <taxon>Mangrovimonas</taxon>
    </lineage>
</organism>
<gene>
    <name evidence="2" type="ORF">IA57_02220</name>
</gene>
<dbReference type="Proteomes" id="UP000028521">
    <property type="component" value="Unassembled WGS sequence"/>
</dbReference>
<dbReference type="Gene3D" id="3.10.310.50">
    <property type="match status" value="1"/>
</dbReference>
<reference evidence="3" key="2">
    <citation type="submission" date="2014-07" db="EMBL/GenBank/DDBJ databases">
        <title>Genome sequence of Mangrovimonas yunxiaonensis.</title>
        <authorList>
            <person name="Li Y."/>
            <person name="Zheng T."/>
        </authorList>
    </citation>
    <scope>NUCLEOTIDE SEQUENCE [LARGE SCALE GENOMIC DNA]</scope>
    <source>
        <strain evidence="3">LY01</strain>
    </source>
</reference>
<dbReference type="EMBL" id="JPFK01000002">
    <property type="protein sequence ID" value="KFB02468.1"/>
    <property type="molecule type" value="Genomic_DNA"/>
</dbReference>
<sequence>MSKVEDFLTPEEEQDIINAIRQAEMNTSGEIRVHIEKSSGKKEAFQRTLEVFHYLKMDNTKLQNGVLIYVAVADHTFVIYGDKGINDVVSKDFWNDTKNIIQEHFKHGHFKQGLVEGILKAGQALETYFPWHHTDVNELPNDISKG</sequence>
<reference evidence="2 3" key="1">
    <citation type="journal article" date="2014" name="Genome Announc.">
        <title>Draft Genome Sequence of the Algicidal Bacterium Mangrovimonas yunxiaonensis Strain LY01.</title>
        <authorList>
            <person name="Li Y."/>
            <person name="Zhu H."/>
            <person name="Li C."/>
            <person name="Zhang H."/>
            <person name="Chen Z."/>
            <person name="Zheng W."/>
            <person name="Xu H."/>
            <person name="Zheng T."/>
        </authorList>
    </citation>
    <scope>NUCLEOTIDE SEQUENCE [LARGE SCALE GENOMIC DNA]</scope>
    <source>
        <strain evidence="2 3">LY01</strain>
    </source>
</reference>
<keyword evidence="3" id="KW-1185">Reference proteome</keyword>
<dbReference type="AlphaFoldDB" id="A0A084TP32"/>
<dbReference type="RefSeq" id="WP_036118649.1">
    <property type="nucleotide sequence ID" value="NZ_BMET01000002.1"/>
</dbReference>
<dbReference type="STRING" id="1197477.IA57_02220"/>
<evidence type="ECO:0000313" key="2">
    <source>
        <dbReference type="EMBL" id="KFB02468.1"/>
    </source>
</evidence>
<dbReference type="PANTHER" id="PTHR30373">
    <property type="entry name" value="UPF0603 PROTEIN YGCG"/>
    <property type="match status" value="1"/>
</dbReference>
<protein>
    <recommendedName>
        <fullName evidence="1">TPM domain-containing protein</fullName>
    </recommendedName>
</protein>
<comment type="caution">
    <text evidence="2">The sequence shown here is derived from an EMBL/GenBank/DDBJ whole genome shotgun (WGS) entry which is preliminary data.</text>
</comment>
<dbReference type="PANTHER" id="PTHR30373:SF8">
    <property type="entry name" value="BLL7265 PROTEIN"/>
    <property type="match status" value="1"/>
</dbReference>
<dbReference type="Pfam" id="PF04536">
    <property type="entry name" value="TPM_phosphatase"/>
    <property type="match status" value="1"/>
</dbReference>
<dbReference type="OrthoDB" id="9786161at2"/>
<evidence type="ECO:0000259" key="1">
    <source>
        <dbReference type="Pfam" id="PF04536"/>
    </source>
</evidence>